<comment type="caution">
    <text evidence="1">The sequence shown here is derived from an EMBL/GenBank/DDBJ whole genome shotgun (WGS) entry which is preliminary data.</text>
</comment>
<reference evidence="1" key="2">
    <citation type="submission" date="2020-11" db="EMBL/GenBank/DDBJ databases">
        <authorList>
            <person name="McCartney M.A."/>
            <person name="Auch B."/>
            <person name="Kono T."/>
            <person name="Mallez S."/>
            <person name="Becker A."/>
            <person name="Gohl D.M."/>
            <person name="Silverstein K.A.T."/>
            <person name="Koren S."/>
            <person name="Bechman K.B."/>
            <person name="Herman A."/>
            <person name="Abrahante J.E."/>
            <person name="Garbe J."/>
        </authorList>
    </citation>
    <scope>NUCLEOTIDE SEQUENCE</scope>
    <source>
        <strain evidence="1">Duluth1</strain>
        <tissue evidence="1">Whole animal</tissue>
    </source>
</reference>
<reference evidence="1" key="1">
    <citation type="journal article" date="2019" name="bioRxiv">
        <title>The Genome of the Zebra Mussel, Dreissena polymorpha: A Resource for Invasive Species Research.</title>
        <authorList>
            <person name="McCartney M.A."/>
            <person name="Auch B."/>
            <person name="Kono T."/>
            <person name="Mallez S."/>
            <person name="Zhang Y."/>
            <person name="Obille A."/>
            <person name="Becker A."/>
            <person name="Abrahante J.E."/>
            <person name="Garbe J."/>
            <person name="Badalamenti J.P."/>
            <person name="Herman A."/>
            <person name="Mangelson H."/>
            <person name="Liachko I."/>
            <person name="Sullivan S."/>
            <person name="Sone E.D."/>
            <person name="Koren S."/>
            <person name="Silverstein K.A.T."/>
            <person name="Beckman K.B."/>
            <person name="Gohl D.M."/>
        </authorList>
    </citation>
    <scope>NUCLEOTIDE SEQUENCE</scope>
    <source>
        <strain evidence="1">Duluth1</strain>
        <tissue evidence="1">Whole animal</tissue>
    </source>
</reference>
<evidence type="ECO:0000313" key="2">
    <source>
        <dbReference type="Proteomes" id="UP000828390"/>
    </source>
</evidence>
<protein>
    <submittedName>
        <fullName evidence="1">Uncharacterized protein</fullName>
    </submittedName>
</protein>
<organism evidence="1 2">
    <name type="scientific">Dreissena polymorpha</name>
    <name type="common">Zebra mussel</name>
    <name type="synonym">Mytilus polymorpha</name>
    <dbReference type="NCBI Taxonomy" id="45954"/>
    <lineage>
        <taxon>Eukaryota</taxon>
        <taxon>Metazoa</taxon>
        <taxon>Spiralia</taxon>
        <taxon>Lophotrochozoa</taxon>
        <taxon>Mollusca</taxon>
        <taxon>Bivalvia</taxon>
        <taxon>Autobranchia</taxon>
        <taxon>Heteroconchia</taxon>
        <taxon>Euheterodonta</taxon>
        <taxon>Imparidentia</taxon>
        <taxon>Neoheterodontei</taxon>
        <taxon>Myida</taxon>
        <taxon>Dreissenoidea</taxon>
        <taxon>Dreissenidae</taxon>
        <taxon>Dreissena</taxon>
    </lineage>
</organism>
<dbReference type="EMBL" id="JAIWYP010000003">
    <property type="protein sequence ID" value="KAH3851769.1"/>
    <property type="molecule type" value="Genomic_DNA"/>
</dbReference>
<sequence>MNKWFLQAISNHRIQLCQQTLGVKDFRNGKGSLILTWSSSQRVVISASNLGIWEASLDFTRP</sequence>
<evidence type="ECO:0000313" key="1">
    <source>
        <dbReference type="EMBL" id="KAH3851769.1"/>
    </source>
</evidence>
<dbReference type="AlphaFoldDB" id="A0A9D4L5P4"/>
<proteinExistence type="predicted"/>
<dbReference type="Proteomes" id="UP000828390">
    <property type="component" value="Unassembled WGS sequence"/>
</dbReference>
<name>A0A9D4L5P4_DREPO</name>
<keyword evidence="2" id="KW-1185">Reference proteome</keyword>
<accession>A0A9D4L5P4</accession>
<gene>
    <name evidence="1" type="ORF">DPMN_094254</name>
</gene>